<gene>
    <name evidence="2" type="ORF">DSM101010T_14680</name>
</gene>
<comment type="caution">
    <text evidence="2">The sequence shown here is derived from an EMBL/GenBank/DDBJ whole genome shotgun (WGS) entry which is preliminary data.</text>
</comment>
<reference evidence="2 3" key="1">
    <citation type="submission" date="2020-05" db="EMBL/GenBank/DDBJ databases">
        <title>Draft genome sequence of Desulfovibrio sp. strain HN2T.</title>
        <authorList>
            <person name="Ueno A."/>
            <person name="Tamazawa S."/>
            <person name="Tamamura S."/>
            <person name="Murakami T."/>
            <person name="Kiyama T."/>
            <person name="Inomata H."/>
            <person name="Amano Y."/>
            <person name="Miyakawa K."/>
            <person name="Tamaki H."/>
            <person name="Naganuma T."/>
            <person name="Kaneko K."/>
        </authorList>
    </citation>
    <scope>NUCLEOTIDE SEQUENCE [LARGE SCALE GENOMIC DNA]</scope>
    <source>
        <strain evidence="2 3">HN2</strain>
    </source>
</reference>
<dbReference type="RefSeq" id="WP_205245204.1">
    <property type="nucleotide sequence ID" value="NZ_BLVO01000013.1"/>
</dbReference>
<dbReference type="InterPro" id="IPR007563">
    <property type="entry name" value="DUF554"/>
</dbReference>
<dbReference type="PANTHER" id="PTHR36111:SF2">
    <property type="entry name" value="INNER MEMBRANE PROTEIN"/>
    <property type="match status" value="1"/>
</dbReference>
<organism evidence="2 3">
    <name type="scientific">Desulfovibrio subterraneus</name>
    <dbReference type="NCBI Taxonomy" id="2718620"/>
    <lineage>
        <taxon>Bacteria</taxon>
        <taxon>Pseudomonadati</taxon>
        <taxon>Thermodesulfobacteriota</taxon>
        <taxon>Desulfovibrionia</taxon>
        <taxon>Desulfovibrionales</taxon>
        <taxon>Desulfovibrionaceae</taxon>
        <taxon>Desulfovibrio</taxon>
    </lineage>
</organism>
<proteinExistence type="predicted"/>
<keyword evidence="1" id="KW-0812">Transmembrane</keyword>
<dbReference type="PANTHER" id="PTHR36111">
    <property type="entry name" value="INNER MEMBRANE PROTEIN-RELATED"/>
    <property type="match status" value="1"/>
</dbReference>
<feature type="transmembrane region" description="Helical" evidence="1">
    <location>
        <begin position="215"/>
        <end position="235"/>
    </location>
</feature>
<dbReference type="Pfam" id="PF04474">
    <property type="entry name" value="DUF554"/>
    <property type="match status" value="1"/>
</dbReference>
<evidence type="ECO:0000313" key="3">
    <source>
        <dbReference type="Proteomes" id="UP000503840"/>
    </source>
</evidence>
<accession>A0A7J0BH74</accession>
<feature type="transmembrane region" description="Helical" evidence="1">
    <location>
        <begin position="58"/>
        <end position="78"/>
    </location>
</feature>
<keyword evidence="1" id="KW-1133">Transmembrane helix</keyword>
<evidence type="ECO:0000313" key="2">
    <source>
        <dbReference type="EMBL" id="GFM33103.1"/>
    </source>
</evidence>
<dbReference type="Proteomes" id="UP000503840">
    <property type="component" value="Unassembled WGS sequence"/>
</dbReference>
<keyword evidence="3" id="KW-1185">Reference proteome</keyword>
<dbReference type="AlphaFoldDB" id="A0A7J0BH74"/>
<feature type="transmembrane region" description="Helical" evidence="1">
    <location>
        <begin position="35"/>
        <end position="52"/>
    </location>
</feature>
<evidence type="ECO:0000256" key="1">
    <source>
        <dbReference type="SAM" id="Phobius"/>
    </source>
</evidence>
<feature type="transmembrane region" description="Helical" evidence="1">
    <location>
        <begin position="138"/>
        <end position="160"/>
    </location>
</feature>
<feature type="transmembrane region" description="Helical" evidence="1">
    <location>
        <begin position="6"/>
        <end position="23"/>
    </location>
</feature>
<protein>
    <submittedName>
        <fullName evidence="2">Membrane protein</fullName>
    </submittedName>
</protein>
<keyword evidence="1" id="KW-0472">Membrane</keyword>
<sequence>MIGPYVNGAAVLAGSVAGALIGPRINANIRTNMPLVFGCAAMGLGVAMVVKVKLLAPVMLALVVGSLLGELIHLETLIQKTAAKSRIVIEKLTKPAVGISQEEYLDKFVALMVLFCMSGTGIYGSMTEGMTGDPTLLIVKAILDLFTAPIFASTMGLSVAMLVIPQFMIQAMLFLGASLIMPLMTPDMLADFSSCGGLIMLATGLRICGIKQFPVANMIPALVLVMPFSALWAMYWG</sequence>
<name>A0A7J0BH74_9BACT</name>
<dbReference type="EMBL" id="BLVO01000013">
    <property type="protein sequence ID" value="GFM33103.1"/>
    <property type="molecule type" value="Genomic_DNA"/>
</dbReference>
<feature type="transmembrane region" description="Helical" evidence="1">
    <location>
        <begin position="108"/>
        <end position="126"/>
    </location>
</feature>